<sequence length="307" mass="34322">MSTEYLTQLFDDFSNSTGVCKILHATEGASTGLDVGDIVAVVDYGCPQNKLTGLQRGGRCGRRGQMSVYLVMAEPWAYTASLETIDPNSNDPDRPISGRLLKNSKKPARAGLAMILYVRSKLCLREMIRRYLADDSPSALAISTPWCCDLDHPDSPQLRFDKWSFFPGRFIYTDATGAIYAGDVDEPDRVHLNTPTTKKRKAKGPPNRKVLDREDLQDRLRDWLTSTHASDPRRAVRPASFILDAKGIKTLSTIHPDRMRSAAQVVETIQEAAEWQEEWGERVFAVISSYDAELRRLSSAQKVRATA</sequence>
<evidence type="ECO:0000259" key="1">
    <source>
        <dbReference type="PROSITE" id="PS51194"/>
    </source>
</evidence>
<dbReference type="PROSITE" id="PS51194">
    <property type="entry name" value="HELICASE_CTER"/>
    <property type="match status" value="1"/>
</dbReference>
<comment type="caution">
    <text evidence="2">The sequence shown here is derived from an EMBL/GenBank/DDBJ whole genome shotgun (WGS) entry which is preliminary data.</text>
</comment>
<feature type="domain" description="Helicase C-terminal" evidence="1">
    <location>
        <begin position="1"/>
        <end position="108"/>
    </location>
</feature>
<dbReference type="SUPFAM" id="SSF52540">
    <property type="entry name" value="P-loop containing nucleoside triphosphate hydrolases"/>
    <property type="match status" value="1"/>
</dbReference>
<evidence type="ECO:0000313" key="3">
    <source>
        <dbReference type="Proteomes" id="UP001221757"/>
    </source>
</evidence>
<evidence type="ECO:0000313" key="2">
    <source>
        <dbReference type="EMBL" id="KAJ7639894.1"/>
    </source>
</evidence>
<name>A0AAD7FVE2_MYCRO</name>
<keyword evidence="3" id="KW-1185">Reference proteome</keyword>
<dbReference type="Pfam" id="PF00271">
    <property type="entry name" value="Helicase_C"/>
    <property type="match status" value="1"/>
</dbReference>
<dbReference type="InterPro" id="IPR001650">
    <property type="entry name" value="Helicase_C-like"/>
</dbReference>
<dbReference type="Gene3D" id="3.40.50.300">
    <property type="entry name" value="P-loop containing nucleotide triphosphate hydrolases"/>
    <property type="match status" value="1"/>
</dbReference>
<dbReference type="Proteomes" id="UP001221757">
    <property type="component" value="Unassembled WGS sequence"/>
</dbReference>
<reference evidence="2" key="1">
    <citation type="submission" date="2023-03" db="EMBL/GenBank/DDBJ databases">
        <title>Massive genome expansion in bonnet fungi (Mycena s.s.) driven by repeated elements and novel gene families across ecological guilds.</title>
        <authorList>
            <consortium name="Lawrence Berkeley National Laboratory"/>
            <person name="Harder C.B."/>
            <person name="Miyauchi S."/>
            <person name="Viragh M."/>
            <person name="Kuo A."/>
            <person name="Thoen E."/>
            <person name="Andreopoulos B."/>
            <person name="Lu D."/>
            <person name="Skrede I."/>
            <person name="Drula E."/>
            <person name="Henrissat B."/>
            <person name="Morin E."/>
            <person name="Kohler A."/>
            <person name="Barry K."/>
            <person name="LaButti K."/>
            <person name="Morin E."/>
            <person name="Salamov A."/>
            <person name="Lipzen A."/>
            <person name="Mereny Z."/>
            <person name="Hegedus B."/>
            <person name="Baldrian P."/>
            <person name="Stursova M."/>
            <person name="Weitz H."/>
            <person name="Taylor A."/>
            <person name="Grigoriev I.V."/>
            <person name="Nagy L.G."/>
            <person name="Martin F."/>
            <person name="Kauserud H."/>
        </authorList>
    </citation>
    <scope>NUCLEOTIDE SEQUENCE</scope>
    <source>
        <strain evidence="2">CBHHK067</strain>
    </source>
</reference>
<accession>A0AAD7FVE2</accession>
<dbReference type="InterPro" id="IPR027417">
    <property type="entry name" value="P-loop_NTPase"/>
</dbReference>
<dbReference type="EMBL" id="JARKIE010000439">
    <property type="protein sequence ID" value="KAJ7639894.1"/>
    <property type="molecule type" value="Genomic_DNA"/>
</dbReference>
<organism evidence="2 3">
    <name type="scientific">Mycena rosella</name>
    <name type="common">Pink bonnet</name>
    <name type="synonym">Agaricus rosellus</name>
    <dbReference type="NCBI Taxonomy" id="1033263"/>
    <lineage>
        <taxon>Eukaryota</taxon>
        <taxon>Fungi</taxon>
        <taxon>Dikarya</taxon>
        <taxon>Basidiomycota</taxon>
        <taxon>Agaricomycotina</taxon>
        <taxon>Agaricomycetes</taxon>
        <taxon>Agaricomycetidae</taxon>
        <taxon>Agaricales</taxon>
        <taxon>Marasmiineae</taxon>
        <taxon>Mycenaceae</taxon>
        <taxon>Mycena</taxon>
    </lineage>
</organism>
<gene>
    <name evidence="2" type="ORF">B0H17DRAFT_1149183</name>
</gene>
<dbReference type="AlphaFoldDB" id="A0AAD7FVE2"/>
<protein>
    <recommendedName>
        <fullName evidence="1">Helicase C-terminal domain-containing protein</fullName>
    </recommendedName>
</protein>
<proteinExistence type="predicted"/>